<evidence type="ECO:0000313" key="2">
    <source>
        <dbReference type="EMBL" id="MVZ98635.1"/>
    </source>
</evidence>
<sequence length="269" mass="29088">MKSIMVHAGSDAGFESRLQVALDLTRRFNGHLSLILPRPPQDYVAFDMFGGAHFIAEAFDVAEQERQKLRVRVDEKLKVEGMPWDWQDFDGTTVDALVNAARLGDVMVMSLDATATGAPGHGRALVSDVVTASRTPILAVPLSCKSMAFNRAIIAYDGGFEAANAIRAGVPLLAATDAVRIAEVEASPDEFPVTDAATYLSRHGINAEIAVVAKGDTSIEERLLAETKAWRPDFLVMGAYGHGRWRETIFGGVTRFLLGEIGIPVLLAH</sequence>
<dbReference type="Gene3D" id="3.40.50.12370">
    <property type="match status" value="1"/>
</dbReference>
<keyword evidence="3" id="KW-1185">Reference proteome</keyword>
<dbReference type="EMBL" id="SDWJ01000002">
    <property type="protein sequence ID" value="MVZ98635.1"/>
    <property type="molecule type" value="Genomic_DNA"/>
</dbReference>
<dbReference type="Pfam" id="PF00582">
    <property type="entry name" value="Usp"/>
    <property type="match status" value="1"/>
</dbReference>
<organism evidence="2 3">
    <name type="scientific">Sphingorhabdus profundilacus</name>
    <dbReference type="NCBI Taxonomy" id="2509718"/>
    <lineage>
        <taxon>Bacteria</taxon>
        <taxon>Pseudomonadati</taxon>
        <taxon>Pseudomonadota</taxon>
        <taxon>Alphaproteobacteria</taxon>
        <taxon>Sphingomonadales</taxon>
        <taxon>Sphingomonadaceae</taxon>
        <taxon>Sphingorhabdus</taxon>
    </lineage>
</organism>
<dbReference type="RefSeq" id="WP_160354515.1">
    <property type="nucleotide sequence ID" value="NZ_SDWJ01000002.1"/>
</dbReference>
<dbReference type="AlphaFoldDB" id="A0A6I4M960"/>
<feature type="domain" description="UspA" evidence="1">
    <location>
        <begin position="191"/>
        <end position="268"/>
    </location>
</feature>
<gene>
    <name evidence="2" type="ORF">EUU23_13115</name>
</gene>
<accession>A0A6I4M960</accession>
<dbReference type="SUPFAM" id="SSF52402">
    <property type="entry name" value="Adenine nucleotide alpha hydrolases-like"/>
    <property type="match status" value="2"/>
</dbReference>
<dbReference type="CDD" id="cd00293">
    <property type="entry name" value="USP-like"/>
    <property type="match status" value="1"/>
</dbReference>
<proteinExistence type="predicted"/>
<evidence type="ECO:0000313" key="3">
    <source>
        <dbReference type="Proteomes" id="UP000471147"/>
    </source>
</evidence>
<dbReference type="Proteomes" id="UP000471147">
    <property type="component" value="Unassembled WGS sequence"/>
</dbReference>
<reference evidence="2 3" key="1">
    <citation type="submission" date="2019-01" db="EMBL/GenBank/DDBJ databases">
        <title>Sphingorhabdus lacus sp.nov., isolated from an oligotrophic freshwater lake.</title>
        <authorList>
            <person name="Park M."/>
        </authorList>
    </citation>
    <scope>NUCLEOTIDE SEQUENCE [LARGE SCALE GENOMIC DNA]</scope>
    <source>
        <strain evidence="2 3">IMCC26285</strain>
    </source>
</reference>
<dbReference type="OrthoDB" id="9804721at2"/>
<comment type="caution">
    <text evidence="2">The sequence shown here is derived from an EMBL/GenBank/DDBJ whole genome shotgun (WGS) entry which is preliminary data.</text>
</comment>
<evidence type="ECO:0000259" key="1">
    <source>
        <dbReference type="Pfam" id="PF00582"/>
    </source>
</evidence>
<dbReference type="InterPro" id="IPR006016">
    <property type="entry name" value="UspA"/>
</dbReference>
<protein>
    <submittedName>
        <fullName evidence="2">Universal stress protein</fullName>
    </submittedName>
</protein>
<name>A0A6I4M960_9SPHN</name>